<sequence length="345" mass="39389">MIAVLVAVLVCVLIYKIVKPPATKICGSLNGPPVSSPRIRLRDGRYLAYKVQGAAIEDSRFKVIVTHGFYTSKDTYIPMSDDWLEELSICVVTFDRPGYAESDPNPNRSPKADAFDIQDLADRLELGPKFYVIGLSIGCYSVWGCLKYIPHRLAGVVLGVPVVNYWWPSLPYELRIKAYSKLASLDQWRLRIVHHVPKVAWILQRWFPFPTVGYIQRTNPKAFNRSDQMILQALLGLPSPDKDKIEQQGAYESLHRDIVVSYGQWEFDPLDLANPFPDDNSRSVHLWIGREDGIVAVELQRHIAERLPWIHCHEVPYGGHLFIHDPKTCEMIFNSLFFGQLPSFK</sequence>
<dbReference type="AlphaFoldDB" id="A0AAW1NDA6"/>
<comment type="caution">
    <text evidence="3">The sequence shown here is derived from an EMBL/GenBank/DDBJ whole genome shotgun (WGS) entry which is preliminary data.</text>
</comment>
<dbReference type="PANTHER" id="PTHR45763:SF51">
    <property type="entry name" value="ALPHA_BETA-HYDROLASES SUPERFAMILY PROTEIN"/>
    <property type="match status" value="1"/>
</dbReference>
<dbReference type="EMBL" id="JBDFQZ010000001">
    <property type="protein sequence ID" value="KAK9755908.1"/>
    <property type="molecule type" value="Genomic_DNA"/>
</dbReference>
<evidence type="ECO:0000256" key="1">
    <source>
        <dbReference type="SAM" id="SignalP"/>
    </source>
</evidence>
<organism evidence="3 4">
    <name type="scientific">Saponaria officinalis</name>
    <name type="common">Common soapwort</name>
    <name type="synonym">Lychnis saponaria</name>
    <dbReference type="NCBI Taxonomy" id="3572"/>
    <lineage>
        <taxon>Eukaryota</taxon>
        <taxon>Viridiplantae</taxon>
        <taxon>Streptophyta</taxon>
        <taxon>Embryophyta</taxon>
        <taxon>Tracheophyta</taxon>
        <taxon>Spermatophyta</taxon>
        <taxon>Magnoliopsida</taxon>
        <taxon>eudicotyledons</taxon>
        <taxon>Gunneridae</taxon>
        <taxon>Pentapetalae</taxon>
        <taxon>Caryophyllales</taxon>
        <taxon>Caryophyllaceae</taxon>
        <taxon>Caryophylleae</taxon>
        <taxon>Saponaria</taxon>
    </lineage>
</organism>
<dbReference type="PANTHER" id="PTHR45763">
    <property type="entry name" value="HYDROLASE, ALPHA/BETA FOLD FAMILY PROTEIN, EXPRESSED-RELATED"/>
    <property type="match status" value="1"/>
</dbReference>
<accession>A0AAW1NDA6</accession>
<evidence type="ECO:0000313" key="4">
    <source>
        <dbReference type="Proteomes" id="UP001443914"/>
    </source>
</evidence>
<dbReference type="InterPro" id="IPR029058">
    <property type="entry name" value="AB_hydrolase_fold"/>
</dbReference>
<keyword evidence="1" id="KW-0732">Signal</keyword>
<dbReference type="FunFam" id="3.40.50.1820:FF:000270">
    <property type="entry name" value="Alpha/beta-Hydrolases superfamily protein"/>
    <property type="match status" value="1"/>
</dbReference>
<name>A0AAW1NDA6_SAPOF</name>
<evidence type="ECO:0000259" key="2">
    <source>
        <dbReference type="Pfam" id="PF12697"/>
    </source>
</evidence>
<dbReference type="InterPro" id="IPR000073">
    <property type="entry name" value="AB_hydrolase_1"/>
</dbReference>
<dbReference type="Gene3D" id="3.40.50.1820">
    <property type="entry name" value="alpha/beta hydrolase"/>
    <property type="match status" value="1"/>
</dbReference>
<evidence type="ECO:0000313" key="3">
    <source>
        <dbReference type="EMBL" id="KAK9755908.1"/>
    </source>
</evidence>
<gene>
    <name evidence="3" type="ORF">RND81_01G058700</name>
</gene>
<protein>
    <recommendedName>
        <fullName evidence="2">AB hydrolase-1 domain-containing protein</fullName>
    </recommendedName>
</protein>
<keyword evidence="4" id="KW-1185">Reference proteome</keyword>
<reference evidence="3" key="1">
    <citation type="submission" date="2024-03" db="EMBL/GenBank/DDBJ databases">
        <title>WGS assembly of Saponaria officinalis var. Norfolk2.</title>
        <authorList>
            <person name="Jenkins J."/>
            <person name="Shu S."/>
            <person name="Grimwood J."/>
            <person name="Barry K."/>
            <person name="Goodstein D."/>
            <person name="Schmutz J."/>
            <person name="Leebens-Mack J."/>
            <person name="Osbourn A."/>
        </authorList>
    </citation>
    <scope>NUCLEOTIDE SEQUENCE [LARGE SCALE GENOMIC DNA]</scope>
    <source>
        <strain evidence="3">JIC</strain>
    </source>
</reference>
<dbReference type="Proteomes" id="UP001443914">
    <property type="component" value="Unassembled WGS sequence"/>
</dbReference>
<feature type="signal peptide" evidence="1">
    <location>
        <begin position="1"/>
        <end position="22"/>
    </location>
</feature>
<feature type="chain" id="PRO_5043430197" description="AB hydrolase-1 domain-containing protein" evidence="1">
    <location>
        <begin position="23"/>
        <end position="345"/>
    </location>
</feature>
<dbReference type="SUPFAM" id="SSF53474">
    <property type="entry name" value="alpha/beta-Hydrolases"/>
    <property type="match status" value="1"/>
</dbReference>
<dbReference type="Pfam" id="PF12697">
    <property type="entry name" value="Abhydrolase_6"/>
    <property type="match status" value="1"/>
</dbReference>
<feature type="domain" description="AB hydrolase-1" evidence="2">
    <location>
        <begin position="63"/>
        <end position="327"/>
    </location>
</feature>
<proteinExistence type="predicted"/>